<feature type="compositionally biased region" description="Acidic residues" evidence="1">
    <location>
        <begin position="983"/>
        <end position="992"/>
    </location>
</feature>
<evidence type="ECO:0008006" key="4">
    <source>
        <dbReference type="Google" id="ProtNLM"/>
    </source>
</evidence>
<keyword evidence="3" id="KW-1185">Reference proteome</keyword>
<dbReference type="STRING" id="2018661.A0A2A2KXN2"/>
<evidence type="ECO:0000256" key="1">
    <source>
        <dbReference type="SAM" id="MobiDB-lite"/>
    </source>
</evidence>
<dbReference type="PANTHER" id="PTHR33845">
    <property type="entry name" value="C2H2-TYPE DOMAIN-CONTAINING PROTEIN"/>
    <property type="match status" value="1"/>
</dbReference>
<accession>A0A2A2KXN2</accession>
<feature type="compositionally biased region" description="Basic and acidic residues" evidence="1">
    <location>
        <begin position="789"/>
        <end position="806"/>
    </location>
</feature>
<dbReference type="OrthoDB" id="6150858at2759"/>
<reference evidence="2 3" key="1">
    <citation type="journal article" date="2017" name="Curr. Biol.">
        <title>Genome architecture and evolution of a unichromosomal asexual nematode.</title>
        <authorList>
            <person name="Fradin H."/>
            <person name="Zegar C."/>
            <person name="Gutwein M."/>
            <person name="Lucas J."/>
            <person name="Kovtun M."/>
            <person name="Corcoran D."/>
            <person name="Baugh L.R."/>
            <person name="Kiontke K."/>
            <person name="Gunsalus K."/>
            <person name="Fitch D.H."/>
            <person name="Piano F."/>
        </authorList>
    </citation>
    <scope>NUCLEOTIDE SEQUENCE [LARGE SCALE GENOMIC DNA]</scope>
    <source>
        <strain evidence="2">PF1309</strain>
    </source>
</reference>
<feature type="region of interest" description="Disordered" evidence="1">
    <location>
        <begin position="1"/>
        <end position="23"/>
    </location>
</feature>
<gene>
    <name evidence="2" type="ORF">WR25_21215</name>
</gene>
<evidence type="ECO:0000313" key="2">
    <source>
        <dbReference type="EMBL" id="PAV78688.1"/>
    </source>
</evidence>
<dbReference type="PANTHER" id="PTHR33845:SF1">
    <property type="entry name" value="C2H2-TYPE DOMAIN-CONTAINING PROTEIN"/>
    <property type="match status" value="1"/>
</dbReference>
<sequence>MDPEDPDIKRSVEKELGEAKKKLSESLCKTHKEAVDKVESEMREANPNLFPTITTTSMPTTTTETTTTVSDLDDIDNYYDESSYEDQSTTTVKPKPFSDQMCPNEMPFIRQIVKINNIKKLSSKIPYYTLSSEARRRKVYAYRRLIYRLAYCIAGGSYEDLIKEAIKRVVDKFWGTGLREQQIDLGLQHVADMYAVTYSKFGRDILLASVAPKNSDSKLMAYIPGLSHYACSRARRIARGFDFNPYMSLRTRNKYSQAKLTAFIQYLASPEITLEIGWGEKTVELQSGETVSVTTGLRLMSHTQIVNGFIKVMKDRGELHLVFAKSTMYRILREIPATKKRSMQCVDYIQADASEAVEILLEKLKDWYMLGEIDEATKKDLHHRTLELYAYLRTQFKQRIKLYSQISDHCALRALSDPTNQHYRRNCYDAPNNMHNHKIRCDACEEVKTTLKMLETLVGEWVKEAQNDPARLKDMLNRQTIVKRAVKKILEYKAHVIRAWYSEYERRELVASLTAGTAFVTCDYAQRWLAQYHRERQSDYYGKAGTSWHICHVLAKFDGYADFLFEHSFIHIVSGNAKQNSSTVTASIYDMALWVKPFGIKRLILRMDAAGYYRCTDTISTIPWISEQTGVEITMLTHSETGTGKGSADRIAALVKRQVYYQIDQGKNAETPENFYERIKESEIKGITVQIGRIGGETNEGRKKTKGDQFDQISQLHNFEFSGKKVIARKWFKIGPGREYQPKNHNTGIFISERPKDTSSTTSRKIEDFWIMKGPFKDSPEPDDDAMDTDSHPEDEAEEMERLSNEPETLDRKLWVGTILRCREPSCSATFINPKARHNHEIKGKHKIVPDRVGLIDKAIGIYNEKLEKFDARPNQDFMGTIINDVLISEGQDADEGLPVGWALAKRENVRILPAVKAVLDELYSAYLNDKSKKVTGAQALAQLRERKDASDLPLFTEEELPRKITQDEENQLALEAEHPEGDSELEAVEEDDLYDTLETQLMDDVMEKKDLIFKKDVSE</sequence>
<comment type="caution">
    <text evidence="2">The sequence shown here is derived from an EMBL/GenBank/DDBJ whole genome shotgun (WGS) entry which is preliminary data.</text>
</comment>
<protein>
    <recommendedName>
        <fullName evidence="4">C2H2-type domain-containing protein</fullName>
    </recommendedName>
</protein>
<feature type="region of interest" description="Disordered" evidence="1">
    <location>
        <begin position="965"/>
        <end position="992"/>
    </location>
</feature>
<dbReference type="EMBL" id="LIAE01007537">
    <property type="protein sequence ID" value="PAV78688.1"/>
    <property type="molecule type" value="Genomic_DNA"/>
</dbReference>
<feature type="region of interest" description="Disordered" evidence="1">
    <location>
        <begin position="773"/>
        <end position="806"/>
    </location>
</feature>
<dbReference type="Proteomes" id="UP000218231">
    <property type="component" value="Unassembled WGS sequence"/>
</dbReference>
<dbReference type="AlphaFoldDB" id="A0A2A2KXN2"/>
<organism evidence="2 3">
    <name type="scientific">Diploscapter pachys</name>
    <dbReference type="NCBI Taxonomy" id="2018661"/>
    <lineage>
        <taxon>Eukaryota</taxon>
        <taxon>Metazoa</taxon>
        <taxon>Ecdysozoa</taxon>
        <taxon>Nematoda</taxon>
        <taxon>Chromadorea</taxon>
        <taxon>Rhabditida</taxon>
        <taxon>Rhabditina</taxon>
        <taxon>Rhabditomorpha</taxon>
        <taxon>Rhabditoidea</taxon>
        <taxon>Rhabditidae</taxon>
        <taxon>Diploscapter</taxon>
    </lineage>
</organism>
<proteinExistence type="predicted"/>
<name>A0A2A2KXN2_9BILA</name>
<evidence type="ECO:0000313" key="3">
    <source>
        <dbReference type="Proteomes" id="UP000218231"/>
    </source>
</evidence>